<dbReference type="KEGG" id="sal:Sala_3162"/>
<evidence type="ECO:0000259" key="1">
    <source>
        <dbReference type="Pfam" id="PF08818"/>
    </source>
</evidence>
<dbReference type="InterPro" id="IPR014922">
    <property type="entry name" value="YdhG-like"/>
</dbReference>
<organism evidence="2 3">
    <name type="scientific">Sphingopyxis alaskensis (strain DSM 13593 / LMG 18877 / RB2256)</name>
    <name type="common">Sphingomonas alaskensis</name>
    <dbReference type="NCBI Taxonomy" id="317655"/>
    <lineage>
        <taxon>Bacteria</taxon>
        <taxon>Pseudomonadati</taxon>
        <taxon>Pseudomonadota</taxon>
        <taxon>Alphaproteobacteria</taxon>
        <taxon>Sphingomonadales</taxon>
        <taxon>Sphingomonadaceae</taxon>
        <taxon>Sphingopyxis</taxon>
    </lineage>
</organism>
<dbReference type="Proteomes" id="UP000006578">
    <property type="component" value="Chromosome"/>
</dbReference>
<evidence type="ECO:0000313" key="3">
    <source>
        <dbReference type="Proteomes" id="UP000006578"/>
    </source>
</evidence>
<dbReference type="eggNOG" id="COG4430">
    <property type="taxonomic scope" value="Bacteria"/>
</dbReference>
<proteinExistence type="predicted"/>
<sequence length="205" mass="22820">MAASKQAGKFDAYAETLPEFAKPVFAHLRALVHRACPEVGEEIKWSYPHFVYKGENLCIFAAYTTHCSFSFARDSLMADARLKSNTALPAARRFMGKLTNLADLPPDGELAAWIAEAMALNERGIKPAPRQSERPKMVEVPPAFAEALHANPAVKAVFDAKSPSFRKEYNSWIGDAKTDATRSKRIEEALAWIAEGKGRFWKYAK</sequence>
<dbReference type="Pfam" id="PF08818">
    <property type="entry name" value="DUF1801"/>
    <property type="match status" value="1"/>
</dbReference>
<dbReference type="Gene3D" id="3.90.1150.200">
    <property type="match status" value="1"/>
</dbReference>
<name>Q1GNA7_SPHAL</name>
<evidence type="ECO:0000313" key="2">
    <source>
        <dbReference type="EMBL" id="ABF54865.1"/>
    </source>
</evidence>
<protein>
    <recommendedName>
        <fullName evidence="1">YdhG-like domain-containing protein</fullName>
    </recommendedName>
</protein>
<dbReference type="AlphaFoldDB" id="Q1GNA7"/>
<keyword evidence="3" id="KW-1185">Reference proteome</keyword>
<feature type="domain" description="YdhG-like" evidence="1">
    <location>
        <begin position="22"/>
        <end position="118"/>
    </location>
</feature>
<dbReference type="RefSeq" id="WP_011543427.1">
    <property type="nucleotide sequence ID" value="NC_008048.1"/>
</dbReference>
<dbReference type="SUPFAM" id="SSF159888">
    <property type="entry name" value="YdhG-like"/>
    <property type="match status" value="1"/>
</dbReference>
<dbReference type="OrthoDB" id="214150at2"/>
<reference evidence="2 3" key="1">
    <citation type="journal article" date="2009" name="Proc. Natl. Acad. Sci. U.S.A.">
        <title>The genomic basis of trophic strategy in marine bacteria.</title>
        <authorList>
            <person name="Lauro F.M."/>
            <person name="McDougald D."/>
            <person name="Thomas T."/>
            <person name="Williams T.J."/>
            <person name="Egan S."/>
            <person name="Rice S."/>
            <person name="DeMaere M.Z."/>
            <person name="Ting L."/>
            <person name="Ertan H."/>
            <person name="Johnson J."/>
            <person name="Ferriera S."/>
            <person name="Lapidus A."/>
            <person name="Anderson I."/>
            <person name="Kyrpides N."/>
            <person name="Munk A.C."/>
            <person name="Detter C."/>
            <person name="Han C.S."/>
            <person name="Brown M.V."/>
            <person name="Robb F.T."/>
            <person name="Kjelleberg S."/>
            <person name="Cavicchioli R."/>
        </authorList>
    </citation>
    <scope>NUCLEOTIDE SEQUENCE [LARGE SCALE GENOMIC DNA]</scope>
    <source>
        <strain evidence="3">DSM 13593 / LMG 18877 / RB2256</strain>
    </source>
</reference>
<dbReference type="EMBL" id="CP000356">
    <property type="protein sequence ID" value="ABF54865.1"/>
    <property type="molecule type" value="Genomic_DNA"/>
</dbReference>
<dbReference type="Pfam" id="PF13376">
    <property type="entry name" value="OmdA"/>
    <property type="match status" value="1"/>
</dbReference>
<dbReference type="STRING" id="317655.Sala_3162"/>
<accession>Q1GNA7</accession>
<gene>
    <name evidence="2" type="ordered locus">Sala_3162</name>
</gene>
<dbReference type="HOGENOM" id="CLU_116201_0_0_5"/>